<name>A0ACC0KV12_CHOFU</name>
<evidence type="ECO:0000313" key="2">
    <source>
        <dbReference type="Proteomes" id="UP001064048"/>
    </source>
</evidence>
<evidence type="ECO:0000313" key="1">
    <source>
        <dbReference type="EMBL" id="KAI8440001.1"/>
    </source>
</evidence>
<keyword evidence="2" id="KW-1185">Reference proteome</keyword>
<protein>
    <submittedName>
        <fullName evidence="1">Uncharacterized protein</fullName>
    </submittedName>
</protein>
<dbReference type="EMBL" id="CM046102">
    <property type="protein sequence ID" value="KAI8440001.1"/>
    <property type="molecule type" value="Genomic_DNA"/>
</dbReference>
<accession>A0ACC0KV12</accession>
<organism evidence="1 2">
    <name type="scientific">Choristoneura fumiferana</name>
    <name type="common">Spruce budworm moth</name>
    <name type="synonym">Archips fumiferana</name>
    <dbReference type="NCBI Taxonomy" id="7141"/>
    <lineage>
        <taxon>Eukaryota</taxon>
        <taxon>Metazoa</taxon>
        <taxon>Ecdysozoa</taxon>
        <taxon>Arthropoda</taxon>
        <taxon>Hexapoda</taxon>
        <taxon>Insecta</taxon>
        <taxon>Pterygota</taxon>
        <taxon>Neoptera</taxon>
        <taxon>Endopterygota</taxon>
        <taxon>Lepidoptera</taxon>
        <taxon>Glossata</taxon>
        <taxon>Ditrysia</taxon>
        <taxon>Tortricoidea</taxon>
        <taxon>Tortricidae</taxon>
        <taxon>Tortricinae</taxon>
        <taxon>Choristoneura</taxon>
    </lineage>
</organism>
<gene>
    <name evidence="1" type="ORF">MSG28_001439</name>
</gene>
<sequence length="136" mass="15546">MCGAINCTQIIAVIGPTMYEEIFQEKTLLLPLCTIMICDDMNSILNVDASYSGATHDSFMWQNGELRNFRKHFENLCSTHESAALLVMTYGSETWALTMGLMRKLKVTQRAMERTMLGVSLRDRIRNDDIRSRTKD</sequence>
<proteinExistence type="predicted"/>
<dbReference type="Proteomes" id="UP001064048">
    <property type="component" value="Chromosome 2"/>
</dbReference>
<reference evidence="1 2" key="1">
    <citation type="journal article" date="2022" name="Genome Biol. Evol.">
        <title>The Spruce Budworm Genome: Reconstructing the Evolutionary History of Antifreeze Proteins.</title>
        <authorList>
            <person name="Beliveau C."/>
            <person name="Gagne P."/>
            <person name="Picq S."/>
            <person name="Vernygora O."/>
            <person name="Keeling C.I."/>
            <person name="Pinkney K."/>
            <person name="Doucet D."/>
            <person name="Wen F."/>
            <person name="Johnston J.S."/>
            <person name="Maaroufi H."/>
            <person name="Boyle B."/>
            <person name="Laroche J."/>
            <person name="Dewar K."/>
            <person name="Juretic N."/>
            <person name="Blackburn G."/>
            <person name="Nisole A."/>
            <person name="Brunet B."/>
            <person name="Brandao M."/>
            <person name="Lumley L."/>
            <person name="Duan J."/>
            <person name="Quan G."/>
            <person name="Lucarotti C.J."/>
            <person name="Roe A.D."/>
            <person name="Sperling F.A.H."/>
            <person name="Levesque R.C."/>
            <person name="Cusson M."/>
        </authorList>
    </citation>
    <scope>NUCLEOTIDE SEQUENCE [LARGE SCALE GENOMIC DNA]</scope>
    <source>
        <strain evidence="1">Glfc:IPQL:Cfum</strain>
    </source>
</reference>
<comment type="caution">
    <text evidence="1">The sequence shown here is derived from an EMBL/GenBank/DDBJ whole genome shotgun (WGS) entry which is preliminary data.</text>
</comment>